<evidence type="ECO:0000313" key="1">
    <source>
        <dbReference type="EMBL" id="TGC09203.1"/>
    </source>
</evidence>
<sequence>MDDKRRHENDDESNEKKIETIDQLIEHILDMFNDTINESNKSVVHGFTIINQPGKNPTIFGFEGRKSVKQHDEEEKEGNFYILKQDPFIEVQQTGDKVHLIADLGADEDCIEYFASDIQVEINMIVDGVGQSKIVRLPTKVDPATAESTCRNGVLEITFEYPE</sequence>
<dbReference type="RefSeq" id="WP_135389698.1">
    <property type="nucleotide sequence ID" value="NZ_PGGK01000006.1"/>
</dbReference>
<proteinExistence type="predicted"/>
<evidence type="ECO:0000313" key="2">
    <source>
        <dbReference type="Proteomes" id="UP000297295"/>
    </source>
</evidence>
<dbReference type="EMBL" id="PGGK01000006">
    <property type="protein sequence ID" value="TGC09203.1"/>
    <property type="molecule type" value="Genomic_DNA"/>
</dbReference>
<dbReference type="InterPro" id="IPR008978">
    <property type="entry name" value="HSP20-like_chaperone"/>
</dbReference>
<protein>
    <recommendedName>
        <fullName evidence="3">HSP20 family protein</fullName>
    </recommendedName>
</protein>
<accession>A0A4E0PVE7</accession>
<organism evidence="1 2">
    <name type="scientific">Methanolobus halotolerans</name>
    <dbReference type="NCBI Taxonomy" id="2052935"/>
    <lineage>
        <taxon>Archaea</taxon>
        <taxon>Methanobacteriati</taxon>
        <taxon>Methanobacteriota</taxon>
        <taxon>Stenosarchaea group</taxon>
        <taxon>Methanomicrobia</taxon>
        <taxon>Methanosarcinales</taxon>
        <taxon>Methanosarcinaceae</taxon>
        <taxon>Methanolobus</taxon>
    </lineage>
</organism>
<evidence type="ECO:0008006" key="3">
    <source>
        <dbReference type="Google" id="ProtNLM"/>
    </source>
</evidence>
<dbReference type="SUPFAM" id="SSF49764">
    <property type="entry name" value="HSP20-like chaperones"/>
    <property type="match status" value="1"/>
</dbReference>
<keyword evidence="2" id="KW-1185">Reference proteome</keyword>
<name>A0A4E0PVE7_9EURY</name>
<gene>
    <name evidence="1" type="ORF">CUN85_07510</name>
</gene>
<dbReference type="AlphaFoldDB" id="A0A4E0PVE7"/>
<dbReference type="Proteomes" id="UP000297295">
    <property type="component" value="Unassembled WGS sequence"/>
</dbReference>
<dbReference type="OrthoDB" id="26084at2157"/>
<comment type="caution">
    <text evidence="1">The sequence shown here is derived from an EMBL/GenBank/DDBJ whole genome shotgun (WGS) entry which is preliminary data.</text>
</comment>
<dbReference type="CDD" id="cd06464">
    <property type="entry name" value="ACD_sHsps-like"/>
    <property type="match status" value="1"/>
</dbReference>
<reference evidence="1 2" key="1">
    <citation type="submission" date="2017-11" db="EMBL/GenBank/DDBJ databases">
        <title>Isolation and Characterization of Methanogenic Archaea from Saline Meromictic Lake at Siberia.</title>
        <authorList>
            <person name="Shen Y."/>
            <person name="Huang H.-H."/>
            <person name="Lai M.-C."/>
            <person name="Chen S.-C."/>
        </authorList>
    </citation>
    <scope>NUCLEOTIDE SEQUENCE [LARGE SCALE GENOMIC DNA]</scope>
    <source>
        <strain evidence="1 2">SY-01</strain>
    </source>
</reference>